<dbReference type="Proteomes" id="UP000018009">
    <property type="component" value="Unassembled WGS sequence"/>
</dbReference>
<organism evidence="2 3">
    <name type="scientific">[Clostridium] clostridioforme CAG:132</name>
    <dbReference type="NCBI Taxonomy" id="1263065"/>
    <lineage>
        <taxon>Bacteria</taxon>
        <taxon>Bacillati</taxon>
        <taxon>Bacillota</taxon>
        <taxon>Clostridia</taxon>
        <taxon>Lachnospirales</taxon>
        <taxon>Lachnospiraceae</taxon>
        <taxon>Enterocloster</taxon>
    </lineage>
</organism>
<keyword evidence="1" id="KW-1133">Transmembrane helix</keyword>
<keyword evidence="1" id="KW-0472">Membrane</keyword>
<comment type="caution">
    <text evidence="2">The sequence shown here is derived from an EMBL/GenBank/DDBJ whole genome shotgun (WGS) entry which is preliminary data.</text>
</comment>
<accession>R6JQG8</accession>
<dbReference type="EMBL" id="CBDY010000014">
    <property type="protein sequence ID" value="CDB60994.1"/>
    <property type="molecule type" value="Genomic_DNA"/>
</dbReference>
<evidence type="ECO:0000313" key="3">
    <source>
        <dbReference type="Proteomes" id="UP000018009"/>
    </source>
</evidence>
<proteinExistence type="predicted"/>
<evidence type="ECO:0000256" key="1">
    <source>
        <dbReference type="SAM" id="Phobius"/>
    </source>
</evidence>
<name>R6JQG8_9FIRM</name>
<evidence type="ECO:0000313" key="2">
    <source>
        <dbReference type="EMBL" id="CDB60994.1"/>
    </source>
</evidence>
<dbReference type="AlphaFoldDB" id="R6JQG8"/>
<reference evidence="2" key="1">
    <citation type="submission" date="2012-11" db="EMBL/GenBank/DDBJ databases">
        <title>Dependencies among metagenomic species, viruses, plasmids and units of genetic variation.</title>
        <authorList>
            <person name="Nielsen H.B."/>
            <person name="Almeida M."/>
            <person name="Juncker A.S."/>
            <person name="Rasmussen S."/>
            <person name="Li J."/>
            <person name="Sunagawa S."/>
            <person name="Plichta D."/>
            <person name="Gautier L."/>
            <person name="Le Chatelier E."/>
            <person name="Peletier E."/>
            <person name="Bonde I."/>
            <person name="Nielsen T."/>
            <person name="Manichanh C."/>
            <person name="Arumugam M."/>
            <person name="Batto J."/>
            <person name="Santos M.B.Q.D."/>
            <person name="Blom N."/>
            <person name="Borruel N."/>
            <person name="Burgdorf K.S."/>
            <person name="Boumezbeur F."/>
            <person name="Casellas F."/>
            <person name="Dore J."/>
            <person name="Guarner F."/>
            <person name="Hansen T."/>
            <person name="Hildebrand F."/>
            <person name="Kaas R.S."/>
            <person name="Kennedy S."/>
            <person name="Kristiansen K."/>
            <person name="Kultima J.R."/>
            <person name="Leonard P."/>
            <person name="Levenez F."/>
            <person name="Lund O."/>
            <person name="Moumen B."/>
            <person name="Le Paslier D."/>
            <person name="Pons N."/>
            <person name="Pedersen O."/>
            <person name="Prifti E."/>
            <person name="Qin J."/>
            <person name="Raes J."/>
            <person name="Tap J."/>
            <person name="Tims S."/>
            <person name="Ussery D.W."/>
            <person name="Yamada T."/>
            <person name="MetaHit consortium"/>
            <person name="Renault P."/>
            <person name="Sicheritz-Ponten T."/>
            <person name="Bork P."/>
            <person name="Wang J."/>
            <person name="Brunak S."/>
            <person name="Ehrlich S.D."/>
        </authorList>
    </citation>
    <scope>NUCLEOTIDE SEQUENCE [LARGE SCALE GENOMIC DNA]</scope>
</reference>
<protein>
    <submittedName>
        <fullName evidence="2">Uncharacterized protein</fullName>
    </submittedName>
</protein>
<sequence length="89" mass="10677">MSEKSKARILIIGPNFKRFEHSAYSTDDFIRLLVLYKALLHRNYMVCIFFIYSGNDISFFISVKYSMNLIAIMKWILHTYNRLNRTEPF</sequence>
<feature type="transmembrane region" description="Helical" evidence="1">
    <location>
        <begin position="29"/>
        <end position="51"/>
    </location>
</feature>
<keyword evidence="1" id="KW-0812">Transmembrane</keyword>
<gene>
    <name evidence="2" type="ORF">BN486_01328</name>
</gene>